<accession>A0A2K3YTZ4</accession>
<evidence type="ECO:0000256" key="7">
    <source>
        <dbReference type="SAM" id="Phobius"/>
    </source>
</evidence>
<proteinExistence type="predicted"/>
<evidence type="ECO:0000256" key="4">
    <source>
        <dbReference type="ARBA" id="ARBA00022729"/>
    </source>
</evidence>
<keyword evidence="3" id="KW-0964">Secreted</keyword>
<evidence type="ECO:0000256" key="1">
    <source>
        <dbReference type="ARBA" id="ARBA00004168"/>
    </source>
</evidence>
<evidence type="ECO:0000259" key="9">
    <source>
        <dbReference type="Pfam" id="PF00746"/>
    </source>
</evidence>
<keyword evidence="2" id="KW-0134">Cell wall</keyword>
<evidence type="ECO:0000256" key="8">
    <source>
        <dbReference type="SAM" id="SignalP"/>
    </source>
</evidence>
<dbReference type="NCBIfam" id="TIGR01167">
    <property type="entry name" value="LPXTG_anchor"/>
    <property type="match status" value="1"/>
</dbReference>
<evidence type="ECO:0000256" key="5">
    <source>
        <dbReference type="ARBA" id="ARBA00023088"/>
    </source>
</evidence>
<reference evidence="10 11" key="1">
    <citation type="submission" date="2017-08" db="EMBL/GenBank/DDBJ databases">
        <title>Draft genome sequences of 64 type strains of genus Staph aureus.</title>
        <authorList>
            <person name="Cole K."/>
            <person name="Golubchik T."/>
            <person name="Russell J."/>
            <person name="Foster D."/>
            <person name="Llewelyn M."/>
            <person name="Wilson D."/>
            <person name="Crook D."/>
            <person name="Paul J."/>
        </authorList>
    </citation>
    <scope>NUCLEOTIDE SEQUENCE [LARGE SCALE GENOMIC DNA]</scope>
    <source>
        <strain evidence="10 11">DSM 21968</strain>
    </source>
</reference>
<dbReference type="InterPro" id="IPR019931">
    <property type="entry name" value="LPXTG_anchor"/>
</dbReference>
<feature type="signal peptide" evidence="8">
    <location>
        <begin position="1"/>
        <end position="25"/>
    </location>
</feature>
<dbReference type="Pfam" id="PF00746">
    <property type="entry name" value="Gram_pos_anchor"/>
    <property type="match status" value="1"/>
</dbReference>
<comment type="subcellular location">
    <subcellularLocation>
        <location evidence="1">Secreted</location>
        <location evidence="1">Cell wall</location>
        <topology evidence="1">Peptidoglycan-anchor</topology>
    </subcellularLocation>
</comment>
<keyword evidence="11" id="KW-1185">Reference proteome</keyword>
<feature type="region of interest" description="Disordered" evidence="6">
    <location>
        <begin position="95"/>
        <end position="152"/>
    </location>
</feature>
<name>A0A2K3YTZ4_9STAP</name>
<dbReference type="RefSeq" id="WP_103357485.1">
    <property type="nucleotide sequence ID" value="NZ_CP113107.1"/>
</dbReference>
<feature type="compositionally biased region" description="Polar residues" evidence="6">
    <location>
        <begin position="100"/>
        <end position="147"/>
    </location>
</feature>
<feature type="transmembrane region" description="Helical" evidence="7">
    <location>
        <begin position="163"/>
        <end position="180"/>
    </location>
</feature>
<evidence type="ECO:0000313" key="10">
    <source>
        <dbReference type="EMBL" id="PNZ29079.1"/>
    </source>
</evidence>
<feature type="domain" description="Gram-positive cocci surface proteins LPxTG" evidence="9">
    <location>
        <begin position="147"/>
        <end position="180"/>
    </location>
</feature>
<evidence type="ECO:0000256" key="3">
    <source>
        <dbReference type="ARBA" id="ARBA00022525"/>
    </source>
</evidence>
<protein>
    <recommendedName>
        <fullName evidence="9">Gram-positive cocci surface proteins LPxTG domain-containing protein</fullName>
    </recommendedName>
</protein>
<evidence type="ECO:0000313" key="11">
    <source>
        <dbReference type="Proteomes" id="UP000242752"/>
    </source>
</evidence>
<dbReference type="AlphaFoldDB" id="A0A2K3YTZ4"/>
<keyword evidence="7" id="KW-1133">Transmembrane helix</keyword>
<dbReference type="Proteomes" id="UP000242752">
    <property type="component" value="Unassembled WGS sequence"/>
</dbReference>
<feature type="chain" id="PRO_5014370954" description="Gram-positive cocci surface proteins LPxTG domain-containing protein" evidence="8">
    <location>
        <begin position="26"/>
        <end position="191"/>
    </location>
</feature>
<keyword evidence="7" id="KW-0812">Transmembrane</keyword>
<organism evidence="10 11">
    <name type="scientific">Staphylococcus rostri</name>
    <dbReference type="NCBI Taxonomy" id="522262"/>
    <lineage>
        <taxon>Bacteria</taxon>
        <taxon>Bacillati</taxon>
        <taxon>Bacillota</taxon>
        <taxon>Bacilli</taxon>
        <taxon>Bacillales</taxon>
        <taxon>Staphylococcaceae</taxon>
        <taxon>Staphylococcus</taxon>
    </lineage>
</organism>
<keyword evidence="4 8" id="KW-0732">Signal</keyword>
<keyword evidence="5" id="KW-0572">Peptidoglycan-anchor</keyword>
<keyword evidence="7" id="KW-0472">Membrane</keyword>
<evidence type="ECO:0000256" key="2">
    <source>
        <dbReference type="ARBA" id="ARBA00022512"/>
    </source>
</evidence>
<dbReference type="EMBL" id="PPRF01000017">
    <property type="protein sequence ID" value="PNZ29079.1"/>
    <property type="molecule type" value="Genomic_DNA"/>
</dbReference>
<evidence type="ECO:0000256" key="6">
    <source>
        <dbReference type="SAM" id="MobiDB-lite"/>
    </source>
</evidence>
<comment type="caution">
    <text evidence="10">The sequence shown here is derived from an EMBL/GenBank/DDBJ whole genome shotgun (WGS) entry which is preliminary data.</text>
</comment>
<sequence length="191" mass="20278">MLKKSIAVSLLATATFAGIASNTFADTFDPLSNLPTDANGACIIEGEDELQTDNIANTQLPSSTPNDTTTVQGVPFDHCNGFVFKITPRKWSMNPPTDFIDSNSPQNSTTNHVAPKTPVQTPAQQETPATDNNISQQEPAQTPSSSHTKLKELPNTGVDAQTLPLAIFGVILLGGALLAYRPITSLSKSNQ</sequence>
<gene>
    <name evidence="10" type="ORF">CD122_02810</name>
</gene>